<dbReference type="EMBL" id="JH430450">
    <property type="status" value="NOT_ANNOTATED_CDS"/>
    <property type="molecule type" value="Genomic_DNA"/>
</dbReference>
<keyword evidence="6" id="KW-1185">Reference proteome</keyword>
<dbReference type="CDD" id="cd00590">
    <property type="entry name" value="RRM_SF"/>
    <property type="match status" value="1"/>
</dbReference>
<feature type="compositionally biased region" description="Gly residues" evidence="3">
    <location>
        <begin position="234"/>
        <end position="245"/>
    </location>
</feature>
<dbReference type="AlphaFoldDB" id="T1IK97"/>
<dbReference type="SMART" id="SM00360">
    <property type="entry name" value="RRM"/>
    <property type="match status" value="2"/>
</dbReference>
<dbReference type="eggNOG" id="ENOG502TBFW">
    <property type="taxonomic scope" value="Eukaryota"/>
</dbReference>
<dbReference type="GO" id="GO:0003723">
    <property type="term" value="F:RNA binding"/>
    <property type="evidence" value="ECO:0007669"/>
    <property type="project" value="UniProtKB-UniRule"/>
</dbReference>
<name>T1IK97_STRMM</name>
<keyword evidence="1 2" id="KW-0694">RNA-binding</keyword>
<feature type="compositionally biased region" description="Low complexity" evidence="3">
    <location>
        <begin position="216"/>
        <end position="233"/>
    </location>
</feature>
<evidence type="ECO:0000313" key="6">
    <source>
        <dbReference type="Proteomes" id="UP000014500"/>
    </source>
</evidence>
<dbReference type="InterPro" id="IPR000504">
    <property type="entry name" value="RRM_dom"/>
</dbReference>
<dbReference type="PhylomeDB" id="T1IK97"/>
<sequence length="291" mass="31355">MAKLTPMMMKKKKMEEALAAKKADDSKLLFEADEDDSGGSEEDHEVKLDNRSLFIRFQPDMTAEDIQELSPDICNVSLNLKNPGSGTIGFASEAAAEKNLKLLQAKANDTNGLVITYNGTKNGRFPFMGVKNVFALDRSKLNVSGLPENTSVSDLKTAFPKCSRAEVVANKGFIRFSSEEDCKEAFDTSLDLDINNQRVGVYYAFIAMPNTGNEKSGSFSPRGRGRGSFNGSDGFRGGRGQGFRGGRGRDGFRGGRGRGGDSFRGGRGRGGGEGFRGGRGRGGFRGGRGRE</sequence>
<dbReference type="Proteomes" id="UP000014500">
    <property type="component" value="Unassembled WGS sequence"/>
</dbReference>
<reference evidence="5" key="2">
    <citation type="submission" date="2015-02" db="UniProtKB">
        <authorList>
            <consortium name="EnsemblMetazoa"/>
        </authorList>
    </citation>
    <scope>IDENTIFICATION</scope>
</reference>
<feature type="compositionally biased region" description="Basic and acidic residues" evidence="3">
    <location>
        <begin position="247"/>
        <end position="261"/>
    </location>
</feature>
<reference evidence="6" key="1">
    <citation type="submission" date="2011-05" db="EMBL/GenBank/DDBJ databases">
        <authorList>
            <person name="Richards S.R."/>
            <person name="Qu J."/>
            <person name="Jiang H."/>
            <person name="Jhangiani S.N."/>
            <person name="Agravi P."/>
            <person name="Goodspeed R."/>
            <person name="Gross S."/>
            <person name="Mandapat C."/>
            <person name="Jackson L."/>
            <person name="Mathew T."/>
            <person name="Pu L."/>
            <person name="Thornton R."/>
            <person name="Saada N."/>
            <person name="Wilczek-Boney K.B."/>
            <person name="Lee S."/>
            <person name="Kovar C."/>
            <person name="Wu Y."/>
            <person name="Scherer S.E."/>
            <person name="Worley K.C."/>
            <person name="Muzny D.M."/>
            <person name="Gibbs R."/>
        </authorList>
    </citation>
    <scope>NUCLEOTIDE SEQUENCE</scope>
    <source>
        <strain evidence="6">Brora</strain>
    </source>
</reference>
<organism evidence="5 6">
    <name type="scientific">Strigamia maritima</name>
    <name type="common">European centipede</name>
    <name type="synonym">Geophilus maritimus</name>
    <dbReference type="NCBI Taxonomy" id="126957"/>
    <lineage>
        <taxon>Eukaryota</taxon>
        <taxon>Metazoa</taxon>
        <taxon>Ecdysozoa</taxon>
        <taxon>Arthropoda</taxon>
        <taxon>Myriapoda</taxon>
        <taxon>Chilopoda</taxon>
        <taxon>Pleurostigmophora</taxon>
        <taxon>Geophilomorpha</taxon>
        <taxon>Linotaeniidae</taxon>
        <taxon>Strigamia</taxon>
    </lineage>
</organism>
<feature type="domain" description="RRM" evidence="4">
    <location>
        <begin position="139"/>
        <end position="206"/>
    </location>
</feature>
<evidence type="ECO:0000259" key="4">
    <source>
        <dbReference type="PROSITE" id="PS50102"/>
    </source>
</evidence>
<feature type="compositionally biased region" description="Gly residues" evidence="3">
    <location>
        <begin position="262"/>
        <end position="291"/>
    </location>
</feature>
<evidence type="ECO:0000256" key="3">
    <source>
        <dbReference type="SAM" id="MobiDB-lite"/>
    </source>
</evidence>
<dbReference type="SUPFAM" id="SSF54928">
    <property type="entry name" value="RNA-binding domain, RBD"/>
    <property type="match status" value="1"/>
</dbReference>
<dbReference type="EnsemblMetazoa" id="SMAR001337-RA">
    <property type="protein sequence ID" value="SMAR001337-PA"/>
    <property type="gene ID" value="SMAR001337"/>
</dbReference>
<dbReference type="PROSITE" id="PS50102">
    <property type="entry name" value="RRM"/>
    <property type="match status" value="1"/>
</dbReference>
<evidence type="ECO:0000256" key="2">
    <source>
        <dbReference type="PROSITE-ProRule" id="PRU00176"/>
    </source>
</evidence>
<dbReference type="InterPro" id="IPR012677">
    <property type="entry name" value="Nucleotide-bd_a/b_plait_sf"/>
</dbReference>
<evidence type="ECO:0000313" key="5">
    <source>
        <dbReference type="EnsemblMetazoa" id="SMAR001337-PA"/>
    </source>
</evidence>
<dbReference type="Gene3D" id="3.30.70.330">
    <property type="match status" value="1"/>
</dbReference>
<evidence type="ECO:0000256" key="1">
    <source>
        <dbReference type="ARBA" id="ARBA00022884"/>
    </source>
</evidence>
<proteinExistence type="predicted"/>
<accession>T1IK97</accession>
<dbReference type="STRING" id="126957.T1IK97"/>
<dbReference type="InterPro" id="IPR035979">
    <property type="entry name" value="RBD_domain_sf"/>
</dbReference>
<protein>
    <recommendedName>
        <fullName evidence="4">RRM domain-containing protein</fullName>
    </recommendedName>
</protein>
<dbReference type="HOGENOM" id="CLU_957514_0_0_1"/>
<feature type="region of interest" description="Disordered" evidence="3">
    <location>
        <begin position="213"/>
        <end position="291"/>
    </location>
</feature>